<dbReference type="GO" id="GO:0005829">
    <property type="term" value="C:cytosol"/>
    <property type="evidence" value="ECO:0007669"/>
    <property type="project" value="TreeGrafter"/>
</dbReference>
<comment type="cofactor">
    <cofactor evidence="2">
        <name>Mg(2+)</name>
        <dbReference type="ChEBI" id="CHEBI:18420"/>
    </cofactor>
</comment>
<dbReference type="PIRSF" id="PIRSF000904">
    <property type="entry name" value="FBPtase_SBPase"/>
    <property type="match status" value="1"/>
</dbReference>
<dbReference type="Gene3D" id="3.30.540.10">
    <property type="entry name" value="Fructose-1,6-Bisphosphatase, subunit A, domain 1"/>
    <property type="match status" value="1"/>
</dbReference>
<dbReference type="Gene3D" id="3.40.190.80">
    <property type="match status" value="1"/>
</dbReference>
<evidence type="ECO:0000256" key="7">
    <source>
        <dbReference type="ARBA" id="ARBA00022723"/>
    </source>
</evidence>
<dbReference type="InterPro" id="IPR000146">
    <property type="entry name" value="FBPase_class-1"/>
</dbReference>
<evidence type="ECO:0000256" key="4">
    <source>
        <dbReference type="ARBA" id="ARBA00010941"/>
    </source>
</evidence>
<dbReference type="GO" id="GO:0046872">
    <property type="term" value="F:metal ion binding"/>
    <property type="evidence" value="ECO:0007669"/>
    <property type="project" value="UniProtKB-KW"/>
</dbReference>
<dbReference type="PIRSF" id="PIRSF500210">
    <property type="entry name" value="FBPtase"/>
    <property type="match status" value="1"/>
</dbReference>
<dbReference type="NCBIfam" id="NF006778">
    <property type="entry name" value="PRK09293.1-1"/>
    <property type="match status" value="1"/>
</dbReference>
<dbReference type="PANTHER" id="PTHR11556:SF35">
    <property type="entry name" value="SEDOHEPTULOSE-1,7-BISPHOSPHATASE, CHLOROPLASTIC"/>
    <property type="match status" value="1"/>
</dbReference>
<dbReference type="InterPro" id="IPR028343">
    <property type="entry name" value="FBPtase"/>
</dbReference>
<dbReference type="PROSITE" id="PS00124">
    <property type="entry name" value="FBPASE"/>
    <property type="match status" value="1"/>
</dbReference>
<evidence type="ECO:0000256" key="6">
    <source>
        <dbReference type="ARBA" id="ARBA00022490"/>
    </source>
</evidence>
<evidence type="ECO:0000256" key="2">
    <source>
        <dbReference type="ARBA" id="ARBA00001946"/>
    </source>
</evidence>
<feature type="domain" description="Fructose-1-6-bisphosphatase class 1 C-terminal" evidence="12">
    <location>
        <begin position="200"/>
        <end position="322"/>
    </location>
</feature>
<dbReference type="SUPFAM" id="SSF56655">
    <property type="entry name" value="Carbohydrate phosphatase"/>
    <property type="match status" value="1"/>
</dbReference>
<evidence type="ECO:0000313" key="13">
    <source>
        <dbReference type="EMBL" id="VAX30775.1"/>
    </source>
</evidence>
<dbReference type="PRINTS" id="PR00115">
    <property type="entry name" value="F16BPHPHTASE"/>
</dbReference>
<dbReference type="FunFam" id="3.30.540.10:FF:000002">
    <property type="entry name" value="Fructose-1,6-bisphosphatase class 1"/>
    <property type="match status" value="1"/>
</dbReference>
<dbReference type="NCBIfam" id="NF006779">
    <property type="entry name" value="PRK09293.1-3"/>
    <property type="match status" value="1"/>
</dbReference>
<evidence type="ECO:0000256" key="5">
    <source>
        <dbReference type="ARBA" id="ARBA00013093"/>
    </source>
</evidence>
<dbReference type="GO" id="GO:0006002">
    <property type="term" value="P:fructose 6-phosphate metabolic process"/>
    <property type="evidence" value="ECO:0007669"/>
    <property type="project" value="TreeGrafter"/>
</dbReference>
<evidence type="ECO:0000256" key="8">
    <source>
        <dbReference type="ARBA" id="ARBA00022801"/>
    </source>
</evidence>
<dbReference type="GO" id="GO:0042132">
    <property type="term" value="F:fructose 1,6-bisphosphate 1-phosphatase activity"/>
    <property type="evidence" value="ECO:0007669"/>
    <property type="project" value="UniProtKB-EC"/>
</dbReference>
<dbReference type="EMBL" id="UOGF01000064">
    <property type="protein sequence ID" value="VAX30775.1"/>
    <property type="molecule type" value="Genomic_DNA"/>
</dbReference>
<dbReference type="GO" id="GO:0030388">
    <property type="term" value="P:fructose 1,6-bisphosphate metabolic process"/>
    <property type="evidence" value="ECO:0007669"/>
    <property type="project" value="TreeGrafter"/>
</dbReference>
<keyword evidence="6" id="KW-0963">Cytoplasm</keyword>
<protein>
    <recommendedName>
        <fullName evidence="5">fructose-bisphosphatase</fullName>
        <ecNumber evidence="5">3.1.3.11</ecNumber>
    </recommendedName>
</protein>
<evidence type="ECO:0000256" key="3">
    <source>
        <dbReference type="ARBA" id="ARBA00005215"/>
    </source>
</evidence>
<proteinExistence type="inferred from homology"/>
<dbReference type="GO" id="GO:0005986">
    <property type="term" value="P:sucrose biosynthetic process"/>
    <property type="evidence" value="ECO:0007669"/>
    <property type="project" value="TreeGrafter"/>
</dbReference>
<dbReference type="Pfam" id="PF00316">
    <property type="entry name" value="FBPase"/>
    <property type="match status" value="1"/>
</dbReference>
<dbReference type="AlphaFoldDB" id="A0A3B1DGD1"/>
<dbReference type="InterPro" id="IPR033391">
    <property type="entry name" value="FBPase_N"/>
</dbReference>
<feature type="domain" description="Fructose-1-6-bisphosphatase class I N-terminal" evidence="11">
    <location>
        <begin position="6"/>
        <end position="195"/>
    </location>
</feature>
<keyword evidence="9" id="KW-0460">Magnesium</keyword>
<evidence type="ECO:0000259" key="11">
    <source>
        <dbReference type="Pfam" id="PF00316"/>
    </source>
</evidence>
<dbReference type="GO" id="GO:0006000">
    <property type="term" value="P:fructose metabolic process"/>
    <property type="evidence" value="ECO:0007669"/>
    <property type="project" value="TreeGrafter"/>
</dbReference>
<keyword evidence="7" id="KW-0479">Metal-binding</keyword>
<name>A0A3B1DGD1_9ZZZZ</name>
<gene>
    <name evidence="13" type="ORF">MNBD_NITROSPIRAE01-195</name>
</gene>
<accession>A0A3B1DGD1</accession>
<dbReference type="Pfam" id="PF18913">
    <property type="entry name" value="FBPase_C"/>
    <property type="match status" value="1"/>
</dbReference>
<reference evidence="13" key="1">
    <citation type="submission" date="2018-06" db="EMBL/GenBank/DDBJ databases">
        <authorList>
            <person name="Zhirakovskaya E."/>
        </authorList>
    </citation>
    <scope>NUCLEOTIDE SEQUENCE</scope>
</reference>
<evidence type="ECO:0000256" key="10">
    <source>
        <dbReference type="ARBA" id="ARBA00023277"/>
    </source>
</evidence>
<evidence type="ECO:0000256" key="1">
    <source>
        <dbReference type="ARBA" id="ARBA00001273"/>
    </source>
</evidence>
<comment type="catalytic activity">
    <reaction evidence="1">
        <text>beta-D-fructose 1,6-bisphosphate + H2O = beta-D-fructose 6-phosphate + phosphate</text>
        <dbReference type="Rhea" id="RHEA:11064"/>
        <dbReference type="ChEBI" id="CHEBI:15377"/>
        <dbReference type="ChEBI" id="CHEBI:32966"/>
        <dbReference type="ChEBI" id="CHEBI:43474"/>
        <dbReference type="ChEBI" id="CHEBI:57634"/>
        <dbReference type="EC" id="3.1.3.11"/>
    </reaction>
</comment>
<dbReference type="PANTHER" id="PTHR11556">
    <property type="entry name" value="FRUCTOSE-1,6-BISPHOSPHATASE-RELATED"/>
    <property type="match status" value="1"/>
</dbReference>
<comment type="pathway">
    <text evidence="3">Carbohydrate biosynthesis; Calvin cycle.</text>
</comment>
<dbReference type="EC" id="3.1.3.11" evidence="5"/>
<comment type="similarity">
    <text evidence="4">Belongs to the FBPase class 1 family.</text>
</comment>
<keyword evidence="8 13" id="KW-0378">Hydrolase</keyword>
<dbReference type="CDD" id="cd00354">
    <property type="entry name" value="FBPase"/>
    <property type="match status" value="1"/>
</dbReference>
<evidence type="ECO:0000256" key="9">
    <source>
        <dbReference type="ARBA" id="ARBA00022842"/>
    </source>
</evidence>
<organism evidence="13">
    <name type="scientific">hydrothermal vent metagenome</name>
    <dbReference type="NCBI Taxonomy" id="652676"/>
    <lineage>
        <taxon>unclassified sequences</taxon>
        <taxon>metagenomes</taxon>
        <taxon>ecological metagenomes</taxon>
    </lineage>
</organism>
<dbReference type="HAMAP" id="MF_01855">
    <property type="entry name" value="FBPase_class1"/>
    <property type="match status" value="1"/>
</dbReference>
<evidence type="ECO:0000259" key="12">
    <source>
        <dbReference type="Pfam" id="PF18913"/>
    </source>
</evidence>
<dbReference type="InterPro" id="IPR044015">
    <property type="entry name" value="FBPase_C_dom"/>
</dbReference>
<dbReference type="InterPro" id="IPR020548">
    <property type="entry name" value="Fructose_bisphosphatase_AS"/>
</dbReference>
<dbReference type="FunFam" id="3.40.190.80:FF:000001">
    <property type="entry name" value="Fructose-1,6-bisphosphatase class 1"/>
    <property type="match status" value="1"/>
</dbReference>
<dbReference type="GO" id="GO:0006094">
    <property type="term" value="P:gluconeogenesis"/>
    <property type="evidence" value="ECO:0007669"/>
    <property type="project" value="TreeGrafter"/>
</dbReference>
<keyword evidence="10" id="KW-0119">Carbohydrate metabolism</keyword>
<sequence length="328" mass="36092">MALGTTLTRFLIEEQRKYPGASGEFTSLLSGIATAGKVISREVNKAGLIDILGYKGKKNVHGEDVQKLDDYANAIFIQTLCHIGHLAGIASEEMEDIYHIPEDCPTGNYVFLMDPLDGSSNIDVNISIGSIFSIYRRESKGKKATMADFLQPGRKLVAAGYLIYGSSTMLVYSTGHGVHGFTLDPSIGEFILSHEKIQTPKQGKIYSINEAYRSNWTENIRAYVDAARKENKTARYVGSLVADFHRNLLKGGIFLYPADKKNPDGKLRLLYEAAPLAFIVEQAGGRASTGKIPLLDVIPEKIHHRVPLIIGSEEDVLMAEKCISKIDK</sequence>